<name>A0AAD7D4Y6_MYCRO</name>
<feature type="region of interest" description="Disordered" evidence="1">
    <location>
        <begin position="55"/>
        <end position="118"/>
    </location>
</feature>
<sequence>MQGRIPGPGPSRLALHAQLHSVTRRRVSLRAASTDDHIVPQLRLHVDNHAAPDQTAPSIALSSAHTATHRPPPRLAHTSPLDGPHLTSTRRRASPRAAGRHHKHHRSTPATAPGPALHAHARPAGYIAARGPARLASPPAVSPSLNNQTKRTS</sequence>
<dbReference type="EMBL" id="JARKIE010000131">
    <property type="protein sequence ID" value="KAJ7678778.1"/>
    <property type="molecule type" value="Genomic_DNA"/>
</dbReference>
<evidence type="ECO:0000256" key="1">
    <source>
        <dbReference type="SAM" id="MobiDB-lite"/>
    </source>
</evidence>
<feature type="compositionally biased region" description="Basic residues" evidence="1">
    <location>
        <begin position="88"/>
        <end position="107"/>
    </location>
</feature>
<feature type="region of interest" description="Disordered" evidence="1">
    <location>
        <begin position="134"/>
        <end position="153"/>
    </location>
</feature>
<gene>
    <name evidence="2" type="ORF">B0H17DRAFT_1334014</name>
</gene>
<reference evidence="2" key="1">
    <citation type="submission" date="2023-03" db="EMBL/GenBank/DDBJ databases">
        <title>Massive genome expansion in bonnet fungi (Mycena s.s.) driven by repeated elements and novel gene families across ecological guilds.</title>
        <authorList>
            <consortium name="Lawrence Berkeley National Laboratory"/>
            <person name="Harder C.B."/>
            <person name="Miyauchi S."/>
            <person name="Viragh M."/>
            <person name="Kuo A."/>
            <person name="Thoen E."/>
            <person name="Andreopoulos B."/>
            <person name="Lu D."/>
            <person name="Skrede I."/>
            <person name="Drula E."/>
            <person name="Henrissat B."/>
            <person name="Morin E."/>
            <person name="Kohler A."/>
            <person name="Barry K."/>
            <person name="LaButti K."/>
            <person name="Morin E."/>
            <person name="Salamov A."/>
            <person name="Lipzen A."/>
            <person name="Mereny Z."/>
            <person name="Hegedus B."/>
            <person name="Baldrian P."/>
            <person name="Stursova M."/>
            <person name="Weitz H."/>
            <person name="Taylor A."/>
            <person name="Grigoriev I.V."/>
            <person name="Nagy L.G."/>
            <person name="Martin F."/>
            <person name="Kauserud H."/>
        </authorList>
    </citation>
    <scope>NUCLEOTIDE SEQUENCE</scope>
    <source>
        <strain evidence="2">CBHHK067</strain>
    </source>
</reference>
<proteinExistence type="predicted"/>
<evidence type="ECO:0000313" key="2">
    <source>
        <dbReference type="EMBL" id="KAJ7678778.1"/>
    </source>
</evidence>
<evidence type="ECO:0000313" key="3">
    <source>
        <dbReference type="Proteomes" id="UP001221757"/>
    </source>
</evidence>
<keyword evidence="3" id="KW-1185">Reference proteome</keyword>
<comment type="caution">
    <text evidence="2">The sequence shown here is derived from an EMBL/GenBank/DDBJ whole genome shotgun (WGS) entry which is preliminary data.</text>
</comment>
<dbReference type="AlphaFoldDB" id="A0AAD7D4Y6"/>
<protein>
    <submittedName>
        <fullName evidence="2">Uncharacterized protein</fullName>
    </submittedName>
</protein>
<dbReference type="Proteomes" id="UP001221757">
    <property type="component" value="Unassembled WGS sequence"/>
</dbReference>
<feature type="compositionally biased region" description="Polar residues" evidence="1">
    <location>
        <begin position="143"/>
        <end position="153"/>
    </location>
</feature>
<organism evidence="2 3">
    <name type="scientific">Mycena rosella</name>
    <name type="common">Pink bonnet</name>
    <name type="synonym">Agaricus rosellus</name>
    <dbReference type="NCBI Taxonomy" id="1033263"/>
    <lineage>
        <taxon>Eukaryota</taxon>
        <taxon>Fungi</taxon>
        <taxon>Dikarya</taxon>
        <taxon>Basidiomycota</taxon>
        <taxon>Agaricomycotina</taxon>
        <taxon>Agaricomycetes</taxon>
        <taxon>Agaricomycetidae</taxon>
        <taxon>Agaricales</taxon>
        <taxon>Marasmiineae</taxon>
        <taxon>Mycenaceae</taxon>
        <taxon>Mycena</taxon>
    </lineage>
</organism>
<accession>A0AAD7D4Y6</accession>
<feature type="compositionally biased region" description="Polar residues" evidence="1">
    <location>
        <begin position="55"/>
        <end position="66"/>
    </location>
</feature>